<gene>
    <name evidence="1" type="ORF">ENP88_00010</name>
</gene>
<dbReference type="PANTHER" id="PTHR35610:SF8">
    <property type="entry name" value="3-ISOPROPYLMALATE DEHYDRATASE"/>
    <property type="match status" value="1"/>
</dbReference>
<dbReference type="NCBIfam" id="TIGR00161">
    <property type="entry name" value="proteasome assembly chaperone family protein"/>
    <property type="match status" value="1"/>
</dbReference>
<dbReference type="Gene3D" id="3.40.50.10900">
    <property type="entry name" value="PAC-like subunit"/>
    <property type="match status" value="1"/>
</dbReference>
<reference evidence="1" key="1">
    <citation type="journal article" date="2020" name="mSystems">
        <title>Genome- and Community-Level Interaction Insights into Carbon Utilization and Element Cycling Functions of Hydrothermarchaeota in Hydrothermal Sediment.</title>
        <authorList>
            <person name="Zhou Z."/>
            <person name="Liu Y."/>
            <person name="Xu W."/>
            <person name="Pan J."/>
            <person name="Luo Z.H."/>
            <person name="Li M."/>
        </authorList>
    </citation>
    <scope>NUCLEOTIDE SEQUENCE [LARGE SCALE GENOMIC DNA]</scope>
    <source>
        <strain evidence="1">SpSt-26</strain>
    </source>
</reference>
<dbReference type="EMBL" id="DSLA01000001">
    <property type="protein sequence ID" value="HEH34552.1"/>
    <property type="molecule type" value="Genomic_DNA"/>
</dbReference>
<keyword evidence="1" id="KW-0647">Proteasome</keyword>
<evidence type="ECO:0000313" key="1">
    <source>
        <dbReference type="EMBL" id="HEH34552.1"/>
    </source>
</evidence>
<dbReference type="InterPro" id="IPR019151">
    <property type="entry name" value="Proteasome_assmbl_chaperone_2"/>
</dbReference>
<name>A0A7J2THQ5_ARCFL</name>
<dbReference type="Pfam" id="PF09754">
    <property type="entry name" value="PAC2"/>
    <property type="match status" value="1"/>
</dbReference>
<dbReference type="InterPro" id="IPR004425">
    <property type="entry name" value="MJ0106-like"/>
</dbReference>
<dbReference type="AlphaFoldDB" id="A0A7J2THQ5"/>
<dbReference type="SUPFAM" id="SSF159659">
    <property type="entry name" value="Cgl1923-like"/>
    <property type="match status" value="1"/>
</dbReference>
<accession>A0A7J2THQ5</accession>
<dbReference type="InterPro" id="IPR038389">
    <property type="entry name" value="PSMG2_sf"/>
</dbReference>
<organism evidence="1">
    <name type="scientific">Archaeoglobus fulgidus</name>
    <dbReference type="NCBI Taxonomy" id="2234"/>
    <lineage>
        <taxon>Archaea</taxon>
        <taxon>Methanobacteriati</taxon>
        <taxon>Methanobacteriota</taxon>
        <taxon>Archaeoglobi</taxon>
        <taxon>Archaeoglobales</taxon>
        <taxon>Archaeoglobaceae</taxon>
        <taxon>Archaeoglobus</taxon>
    </lineage>
</organism>
<proteinExistence type="predicted"/>
<protein>
    <submittedName>
        <fullName evidence="1">Proteasome assembly chaperone family protein</fullName>
    </submittedName>
</protein>
<comment type="caution">
    <text evidence="1">The sequence shown here is derived from an EMBL/GenBank/DDBJ whole genome shotgun (WGS) entry which is preliminary data.</text>
</comment>
<dbReference type="GO" id="GO:0000502">
    <property type="term" value="C:proteasome complex"/>
    <property type="evidence" value="ECO:0007669"/>
    <property type="project" value="UniProtKB-KW"/>
</dbReference>
<sequence>MELEAEIIAEKPSVKNPILITSFPGIGLVGTIATAYFINELKIESLGIIDSKLLPPIATLYEGVVLPPIRIYESRDLNFLLIHSDIPIMPQIAHGISKAIVRWAIEVKARRVYSLAGIATFEDKKRVFGAVTHKELLDEIKDHVEIFRTGTISGIAGSILNECVASKFPGIALLGETSGFNPDPRAAAKVIEAMNKIFGWNMSVDKLLQEAEFIEAQMQKLAEQAVHEIKREELPMYG</sequence>
<dbReference type="PANTHER" id="PTHR35610">
    <property type="entry name" value="3-ISOPROPYLMALATE DEHYDRATASE-RELATED"/>
    <property type="match status" value="1"/>
</dbReference>